<evidence type="ECO:0000259" key="5">
    <source>
        <dbReference type="Pfam" id="PF13249"/>
    </source>
</evidence>
<dbReference type="SFLD" id="SFLDG01016">
    <property type="entry name" value="Prenyltransferase_Like_2"/>
    <property type="match status" value="1"/>
</dbReference>
<dbReference type="PANTHER" id="PTHR11764">
    <property type="entry name" value="TERPENE CYCLASE/MUTASE FAMILY MEMBER"/>
    <property type="match status" value="1"/>
</dbReference>
<dbReference type="Pfam" id="PF13243">
    <property type="entry name" value="SQHop_cyclase_C"/>
    <property type="match status" value="1"/>
</dbReference>
<protein>
    <recommendedName>
        <fullName evidence="3">Terpene cyclase/mutase family member</fullName>
        <ecNumber evidence="3">5.4.99.-</ecNumber>
    </recommendedName>
</protein>
<dbReference type="CDD" id="cd02892">
    <property type="entry name" value="SQCY_1"/>
    <property type="match status" value="1"/>
</dbReference>
<evidence type="ECO:0000256" key="1">
    <source>
        <dbReference type="ARBA" id="ARBA00009755"/>
    </source>
</evidence>
<keyword evidence="6" id="KW-1185">Reference proteome</keyword>
<organism evidence="6 7">
    <name type="scientific">Gossypium hirsutum</name>
    <name type="common">Upland cotton</name>
    <name type="synonym">Gossypium mexicanum</name>
    <dbReference type="NCBI Taxonomy" id="3635"/>
    <lineage>
        <taxon>Eukaryota</taxon>
        <taxon>Viridiplantae</taxon>
        <taxon>Streptophyta</taxon>
        <taxon>Embryophyta</taxon>
        <taxon>Tracheophyta</taxon>
        <taxon>Spermatophyta</taxon>
        <taxon>Magnoliopsida</taxon>
        <taxon>eudicotyledons</taxon>
        <taxon>Gunneridae</taxon>
        <taxon>Pentapetalae</taxon>
        <taxon>rosids</taxon>
        <taxon>malvids</taxon>
        <taxon>Malvales</taxon>
        <taxon>Malvaceae</taxon>
        <taxon>Malvoideae</taxon>
        <taxon>Gossypium</taxon>
    </lineage>
</organism>
<name>A0ABM3AB97_GOSHI</name>
<dbReference type="InterPro" id="IPR018333">
    <property type="entry name" value="Squalene_cyclase"/>
</dbReference>
<dbReference type="PROSITE" id="PS01074">
    <property type="entry name" value="TERPENE_SYNTHASES"/>
    <property type="match status" value="1"/>
</dbReference>
<dbReference type="SUPFAM" id="SSF48239">
    <property type="entry name" value="Terpenoid cyclases/Protein prenyltransferases"/>
    <property type="match status" value="2"/>
</dbReference>
<reference evidence="6" key="1">
    <citation type="journal article" date="2020" name="Nat. Genet.">
        <title>Genomic diversifications of five Gossypium allopolyploid species and their impact on cotton improvement.</title>
        <authorList>
            <person name="Chen Z.J."/>
            <person name="Sreedasyam A."/>
            <person name="Ando A."/>
            <person name="Song Q."/>
            <person name="De Santiago L.M."/>
            <person name="Hulse-Kemp A.M."/>
            <person name="Ding M."/>
            <person name="Ye W."/>
            <person name="Kirkbride R.C."/>
            <person name="Jenkins J."/>
            <person name="Plott C."/>
            <person name="Lovell J."/>
            <person name="Lin Y.M."/>
            <person name="Vaughn R."/>
            <person name="Liu B."/>
            <person name="Simpson S."/>
            <person name="Scheffler B.E."/>
            <person name="Wen L."/>
            <person name="Saski C.A."/>
            <person name="Grover C.E."/>
            <person name="Hu G."/>
            <person name="Conover J.L."/>
            <person name="Carlson J.W."/>
            <person name="Shu S."/>
            <person name="Boston L.B."/>
            <person name="Williams M."/>
            <person name="Peterson D.G."/>
            <person name="McGee K."/>
            <person name="Jones D.C."/>
            <person name="Wendel J.F."/>
            <person name="Stelly D.M."/>
            <person name="Grimwood J."/>
            <person name="Schmutz J."/>
        </authorList>
    </citation>
    <scope>NUCLEOTIDE SEQUENCE [LARGE SCALE GENOMIC DNA]</scope>
    <source>
        <strain evidence="6">cv. TM-1</strain>
    </source>
</reference>
<dbReference type="RefSeq" id="XP_040952103.1">
    <property type="nucleotide sequence ID" value="XM_041096169.1"/>
</dbReference>
<dbReference type="Gene3D" id="1.50.10.20">
    <property type="match status" value="2"/>
</dbReference>
<evidence type="ECO:0000256" key="2">
    <source>
        <dbReference type="ARBA" id="ARBA00022737"/>
    </source>
</evidence>
<dbReference type="Proteomes" id="UP000818029">
    <property type="component" value="Chromosome D06"/>
</dbReference>
<dbReference type="InterPro" id="IPR032696">
    <property type="entry name" value="SQ_cyclase_C"/>
</dbReference>
<evidence type="ECO:0000259" key="4">
    <source>
        <dbReference type="Pfam" id="PF13243"/>
    </source>
</evidence>
<comment type="similarity">
    <text evidence="1 3">Belongs to the terpene cyclase/mutase family.</text>
</comment>
<reference evidence="7" key="2">
    <citation type="submission" date="2025-08" db="UniProtKB">
        <authorList>
            <consortium name="RefSeq"/>
        </authorList>
    </citation>
    <scope>IDENTIFICATION</scope>
</reference>
<dbReference type="PANTHER" id="PTHR11764:SF48">
    <property type="entry name" value="TERPENE CYCLASE_MUTASE FAMILY MEMBER"/>
    <property type="match status" value="1"/>
</dbReference>
<evidence type="ECO:0000256" key="3">
    <source>
        <dbReference type="RuleBase" id="RU362003"/>
    </source>
</evidence>
<keyword evidence="3" id="KW-0413">Isomerase</keyword>
<feature type="domain" description="Squalene cyclase C-terminal" evidence="4">
    <location>
        <begin position="354"/>
        <end position="692"/>
    </location>
</feature>
<dbReference type="GeneID" id="107962417"/>
<dbReference type="InterPro" id="IPR008930">
    <property type="entry name" value="Terpenoid_cyclase/PrenylTrfase"/>
</dbReference>
<gene>
    <name evidence="7" type="primary">LOC107962417</name>
</gene>
<dbReference type="InterPro" id="IPR002365">
    <property type="entry name" value="Terpene_synthase_CS"/>
</dbReference>
<sequence length="702" mass="80788">MWRLKIGEGGNDPYLYSTNNFLGRQTWEFDPNAGIAEERAEVEEARLNFYNNRYNVQPSSDLLWQMQFLREKKMQQTIPQPKIEDGEEVTYEVTTAAVKRSVHLFSALQSKHGHWPAENSGPMFCFPPLVMSLYITGHLNTIFSPEHRKEILRYIYYHQNEDGGWGLYIGGQSTMFCTALNYICMRLLGVGPDGGLNNACDRARKWILDRGGVTTISSWGKTWLSLRQELHTEPYNEIHWSKKRHLCAKEDLHYPHTLLQILLWDSLHLFSEPFLNCWPFNKLRKKSLKVAMDIIHYEDESSRYITIGCVEKPLCMLACWVEDPNGIYFKKHLARIDDYVWVGEDGIKMQGFGSQVWDTNFLLQALLASNLYDEIGLTLMKGHNFLKNSQVRDNPSGDFKRMFRHISKGSWTFSDRDHGWQVSDCTAESLKCCVNFALMAPEMVGNKMEDEQFYDAVNVLLSLQSKNGGYTVWEPAGGAFWWEWLNPIEFLEDLTIEYEHVECTSSSIQALAIFKKLYPGHRKIEIENCIRKAAKFIEDVQYPDGSWYGSWGICFFYGTWFALLGLKAAGKNFKNCLAIRKGVEFLLKTQREDGGWGESYLSCPTRVYTPIEGKESNLVNTAQALMGLIIGGQAERDPTPLHRAAKLLINSQLPNGDFPQQGLAAVFMRNCMLHFALYRSIFPLWALAEYRNHVWPSKHVCC</sequence>
<dbReference type="EC" id="5.4.99.-" evidence="3"/>
<proteinExistence type="inferred from homology"/>
<feature type="domain" description="Squalene cyclase N-terminal" evidence="5">
    <location>
        <begin position="99"/>
        <end position="228"/>
    </location>
</feature>
<evidence type="ECO:0000313" key="7">
    <source>
        <dbReference type="RefSeq" id="XP_040952103.1"/>
    </source>
</evidence>
<dbReference type="Pfam" id="PF13249">
    <property type="entry name" value="SQHop_cyclase_N"/>
    <property type="match status" value="1"/>
</dbReference>
<dbReference type="NCBIfam" id="TIGR01787">
    <property type="entry name" value="squalene_cyclas"/>
    <property type="match status" value="1"/>
</dbReference>
<dbReference type="InterPro" id="IPR032697">
    <property type="entry name" value="SQ_cyclase_N"/>
</dbReference>
<evidence type="ECO:0000313" key="6">
    <source>
        <dbReference type="Proteomes" id="UP000818029"/>
    </source>
</evidence>
<keyword evidence="2" id="KW-0677">Repeat</keyword>
<accession>A0ABM3AB97</accession>